<gene>
    <name evidence="2" type="ORF">A3A33_03300</name>
</gene>
<evidence type="ECO:0000256" key="1">
    <source>
        <dbReference type="SAM" id="MobiDB-lite"/>
    </source>
</evidence>
<comment type="caution">
    <text evidence="2">The sequence shown here is derived from an EMBL/GenBank/DDBJ whole genome shotgun (WGS) entry which is preliminary data.</text>
</comment>
<dbReference type="AlphaFoldDB" id="A0A1F8GU13"/>
<accession>A0A1F8GU13</accession>
<protein>
    <submittedName>
        <fullName evidence="2">Uncharacterized protein</fullName>
    </submittedName>
</protein>
<evidence type="ECO:0000313" key="2">
    <source>
        <dbReference type="EMBL" id="OGN28781.1"/>
    </source>
</evidence>
<dbReference type="Proteomes" id="UP000179047">
    <property type="component" value="Unassembled WGS sequence"/>
</dbReference>
<feature type="region of interest" description="Disordered" evidence="1">
    <location>
        <begin position="1"/>
        <end position="22"/>
    </location>
</feature>
<proteinExistence type="predicted"/>
<organism evidence="2 3">
    <name type="scientific">Candidatus Yanofskybacteria bacterium RIFCSPLOWO2_01_FULL_49_25</name>
    <dbReference type="NCBI Taxonomy" id="1802701"/>
    <lineage>
        <taxon>Bacteria</taxon>
        <taxon>Candidatus Yanofskyibacteriota</taxon>
    </lineage>
</organism>
<name>A0A1F8GU13_9BACT</name>
<evidence type="ECO:0000313" key="3">
    <source>
        <dbReference type="Proteomes" id="UP000179047"/>
    </source>
</evidence>
<dbReference type="EMBL" id="MGKP01000012">
    <property type="protein sequence ID" value="OGN28781.1"/>
    <property type="molecule type" value="Genomic_DNA"/>
</dbReference>
<sequence>MGQEEMIAGTSSPMETRGMPVRREVVDMVEKLRNLQRGRPLSQKEIEAMQGAIKDPNAHYEQH</sequence>
<reference evidence="2 3" key="1">
    <citation type="journal article" date="2016" name="Nat. Commun.">
        <title>Thousands of microbial genomes shed light on interconnected biogeochemical processes in an aquifer system.</title>
        <authorList>
            <person name="Anantharaman K."/>
            <person name="Brown C.T."/>
            <person name="Hug L.A."/>
            <person name="Sharon I."/>
            <person name="Castelle C.J."/>
            <person name="Probst A.J."/>
            <person name="Thomas B.C."/>
            <person name="Singh A."/>
            <person name="Wilkins M.J."/>
            <person name="Karaoz U."/>
            <person name="Brodie E.L."/>
            <person name="Williams K.H."/>
            <person name="Hubbard S.S."/>
            <person name="Banfield J.F."/>
        </authorList>
    </citation>
    <scope>NUCLEOTIDE SEQUENCE [LARGE SCALE GENOMIC DNA]</scope>
</reference>